<keyword evidence="2" id="KW-0521">NADP</keyword>
<dbReference type="GO" id="GO:0016491">
    <property type="term" value="F:oxidoreductase activity"/>
    <property type="evidence" value="ECO:0007669"/>
    <property type="project" value="UniProtKB-KW"/>
</dbReference>
<dbReference type="PANTHER" id="PTHR43391:SF14">
    <property type="entry name" value="DEHYDROGENASE_REDUCTASE SDR FAMILY PROTEIN 7-LIKE"/>
    <property type="match status" value="1"/>
</dbReference>
<evidence type="ECO:0000313" key="7">
    <source>
        <dbReference type="Proteomes" id="UP000095185"/>
    </source>
</evidence>
<keyword evidence="7" id="KW-1185">Reference proteome</keyword>
<dbReference type="Proteomes" id="UP000095185">
    <property type="component" value="Chromosome"/>
</dbReference>
<feature type="domain" description="Ketoreductase" evidence="5">
    <location>
        <begin position="3"/>
        <end position="199"/>
    </location>
</feature>
<protein>
    <submittedName>
        <fullName evidence="6">Short-chain dehydrogenase</fullName>
    </submittedName>
</protein>
<gene>
    <name evidence="6" type="ORF">BIU88_07960</name>
</gene>
<dbReference type="InterPro" id="IPR057326">
    <property type="entry name" value="KR_dom"/>
</dbReference>
<organism evidence="6 7">
    <name type="scientific">Chlorobaculum limnaeum</name>
    <dbReference type="NCBI Taxonomy" id="274537"/>
    <lineage>
        <taxon>Bacteria</taxon>
        <taxon>Pseudomonadati</taxon>
        <taxon>Chlorobiota</taxon>
        <taxon>Chlorobiia</taxon>
        <taxon>Chlorobiales</taxon>
        <taxon>Chlorobiaceae</taxon>
        <taxon>Chlorobaculum</taxon>
    </lineage>
</organism>
<dbReference type="InterPro" id="IPR036291">
    <property type="entry name" value="NAD(P)-bd_dom_sf"/>
</dbReference>
<dbReference type="Gene3D" id="3.40.50.720">
    <property type="entry name" value="NAD(P)-binding Rossmann-like Domain"/>
    <property type="match status" value="1"/>
</dbReference>
<reference evidence="6" key="1">
    <citation type="submission" date="2016-09" db="EMBL/GenBank/DDBJ databases">
        <title>Genome sequence of Chlorobaculum limnaeum.</title>
        <authorList>
            <person name="Liu Z."/>
            <person name="Tank M."/>
            <person name="Bryant D.A."/>
        </authorList>
    </citation>
    <scope>NUCLEOTIDE SEQUENCE [LARGE SCALE GENOMIC DNA]</scope>
    <source>
        <strain evidence="6">DSM 1677</strain>
    </source>
</reference>
<dbReference type="OrthoDB" id="9810734at2"/>
<sequence>MKHVILITGAGKGIGRAIALEFARAIRHHPDFEPVLVLSSRTPADLEAISLECRAEGALTDTVTADISDMADVRRLANHIVEHYGRIDCLVNNAGVGRFGMLGDMTEEDFDYTMSTNLKGTFFLTQALFAMMQRQRSGHIFFITSVAATKAFEHSSIYCMSKFGQRGLVETLRLYARKSNVRITDVQPGAALTPMWGEVNDEIQSLMMMPEDVAAPVVQAYLQPARTVVEEIVLRPTGGDLQDE</sequence>
<dbReference type="SUPFAM" id="SSF51735">
    <property type="entry name" value="NAD(P)-binding Rossmann-fold domains"/>
    <property type="match status" value="1"/>
</dbReference>
<name>A0A1D8D4F6_CHLLM</name>
<keyword evidence="3" id="KW-0560">Oxidoreductase</keyword>
<dbReference type="PRINTS" id="PR00081">
    <property type="entry name" value="GDHRDH"/>
</dbReference>
<proteinExistence type="inferred from homology"/>
<evidence type="ECO:0000256" key="1">
    <source>
        <dbReference type="ARBA" id="ARBA00006484"/>
    </source>
</evidence>
<dbReference type="KEGG" id="clz:BIU88_07960"/>
<dbReference type="SMART" id="SM00822">
    <property type="entry name" value="PKS_KR"/>
    <property type="match status" value="1"/>
</dbReference>
<evidence type="ECO:0000256" key="2">
    <source>
        <dbReference type="ARBA" id="ARBA00022857"/>
    </source>
</evidence>
<comment type="similarity">
    <text evidence="1 4">Belongs to the short-chain dehydrogenases/reductases (SDR) family.</text>
</comment>
<dbReference type="CDD" id="cd05233">
    <property type="entry name" value="SDR_c"/>
    <property type="match status" value="1"/>
</dbReference>
<evidence type="ECO:0000259" key="5">
    <source>
        <dbReference type="SMART" id="SM00822"/>
    </source>
</evidence>
<accession>A0A1D8D4F6</accession>
<dbReference type="Pfam" id="PF00106">
    <property type="entry name" value="adh_short"/>
    <property type="match status" value="1"/>
</dbReference>
<dbReference type="EMBL" id="CP017305">
    <property type="protein sequence ID" value="AOS84077.1"/>
    <property type="molecule type" value="Genomic_DNA"/>
</dbReference>
<dbReference type="PRINTS" id="PR00080">
    <property type="entry name" value="SDRFAMILY"/>
</dbReference>
<evidence type="ECO:0000256" key="4">
    <source>
        <dbReference type="RuleBase" id="RU000363"/>
    </source>
</evidence>
<evidence type="ECO:0000256" key="3">
    <source>
        <dbReference type="ARBA" id="ARBA00023002"/>
    </source>
</evidence>
<dbReference type="STRING" id="274537.BIU88_07960"/>
<dbReference type="PANTHER" id="PTHR43391">
    <property type="entry name" value="RETINOL DEHYDROGENASE-RELATED"/>
    <property type="match status" value="1"/>
</dbReference>
<dbReference type="AlphaFoldDB" id="A0A1D8D4F6"/>
<dbReference type="RefSeq" id="WP_069810235.1">
    <property type="nucleotide sequence ID" value="NZ_CP017305.1"/>
</dbReference>
<evidence type="ECO:0000313" key="6">
    <source>
        <dbReference type="EMBL" id="AOS84077.1"/>
    </source>
</evidence>
<dbReference type="InterPro" id="IPR002347">
    <property type="entry name" value="SDR_fam"/>
</dbReference>